<proteinExistence type="inferred from homology"/>
<evidence type="ECO:0000256" key="2">
    <source>
        <dbReference type="ARBA" id="ARBA00007715"/>
    </source>
</evidence>
<feature type="transmembrane region" description="Helical" evidence="9">
    <location>
        <begin position="92"/>
        <end position="110"/>
    </location>
</feature>
<evidence type="ECO:0000313" key="11">
    <source>
        <dbReference type="Proteomes" id="UP000077002"/>
    </source>
</evidence>
<dbReference type="AlphaFoldDB" id="A0A177FJK2"/>
<gene>
    <name evidence="10" type="ORF">AYO21_01803</name>
</gene>
<dbReference type="GeneID" id="34596981"/>
<evidence type="ECO:0000256" key="4">
    <source>
        <dbReference type="ARBA" id="ARBA00022692"/>
    </source>
</evidence>
<evidence type="ECO:0000256" key="5">
    <source>
        <dbReference type="ARBA" id="ARBA00022824"/>
    </source>
</evidence>
<keyword evidence="7 9" id="KW-0472">Membrane</keyword>
<keyword evidence="11" id="KW-1185">Reference proteome</keyword>
<evidence type="ECO:0000256" key="8">
    <source>
        <dbReference type="SAM" id="MobiDB-lite"/>
    </source>
</evidence>
<dbReference type="GO" id="GO:0005789">
    <property type="term" value="C:endoplasmic reticulum membrane"/>
    <property type="evidence" value="ECO:0007669"/>
    <property type="project" value="UniProtKB-SubCell"/>
</dbReference>
<comment type="similarity">
    <text evidence="2">Belongs to the EMC4 family.</text>
</comment>
<dbReference type="PANTHER" id="PTHR19315">
    <property type="entry name" value="ER MEMBRANE PROTEIN COMPLEX SUBUNIT 4"/>
    <property type="match status" value="1"/>
</dbReference>
<keyword evidence="6 9" id="KW-1133">Transmembrane helix</keyword>
<dbReference type="Proteomes" id="UP000077002">
    <property type="component" value="Unassembled WGS sequence"/>
</dbReference>
<keyword evidence="5" id="KW-0256">Endoplasmic reticulum</keyword>
<accession>A0A177FJK2</accession>
<comment type="subcellular location">
    <subcellularLocation>
        <location evidence="1">Endoplasmic reticulum membrane</location>
        <topology evidence="1">Multi-pass membrane protein</topology>
    </subcellularLocation>
</comment>
<keyword evidence="4 9" id="KW-0812">Transmembrane</keyword>
<evidence type="ECO:0000256" key="6">
    <source>
        <dbReference type="ARBA" id="ARBA00022989"/>
    </source>
</evidence>
<evidence type="ECO:0000256" key="3">
    <source>
        <dbReference type="ARBA" id="ARBA00020820"/>
    </source>
</evidence>
<evidence type="ECO:0000256" key="7">
    <source>
        <dbReference type="ARBA" id="ARBA00023136"/>
    </source>
</evidence>
<organism evidence="10 11">
    <name type="scientific">Fonsecaea monophora</name>
    <dbReference type="NCBI Taxonomy" id="254056"/>
    <lineage>
        <taxon>Eukaryota</taxon>
        <taxon>Fungi</taxon>
        <taxon>Dikarya</taxon>
        <taxon>Ascomycota</taxon>
        <taxon>Pezizomycotina</taxon>
        <taxon>Eurotiomycetes</taxon>
        <taxon>Chaetothyriomycetidae</taxon>
        <taxon>Chaetothyriales</taxon>
        <taxon>Herpotrichiellaceae</taxon>
        <taxon>Fonsecaea</taxon>
    </lineage>
</organism>
<evidence type="ECO:0000256" key="9">
    <source>
        <dbReference type="SAM" id="Phobius"/>
    </source>
</evidence>
<sequence length="140" mass="15630">MAPPMPKWVVDLNNGVPSRPKNISSIPDPPGFSGSRAAVGKQKSQPPGRKPPTPEETETLKLKKAWEVALGPAKQLPMQAIMGYMSGNSLQIFSIMMVFMLSVCHSYFAVVDPDNSFQFQEPYPGYLADKHTVRQIRERW</sequence>
<evidence type="ECO:0000313" key="10">
    <source>
        <dbReference type="EMBL" id="OAG43951.1"/>
    </source>
</evidence>
<dbReference type="InterPro" id="IPR009445">
    <property type="entry name" value="TMEM85/Emc4"/>
</dbReference>
<dbReference type="EMBL" id="LVKK01000007">
    <property type="protein sequence ID" value="OAG43951.1"/>
    <property type="molecule type" value="Genomic_DNA"/>
</dbReference>
<feature type="region of interest" description="Disordered" evidence="8">
    <location>
        <begin position="1"/>
        <end position="59"/>
    </location>
</feature>
<evidence type="ECO:0000256" key="1">
    <source>
        <dbReference type="ARBA" id="ARBA00004477"/>
    </source>
</evidence>
<comment type="caution">
    <text evidence="10">The sequence shown here is derived from an EMBL/GenBank/DDBJ whole genome shotgun (WGS) entry which is preliminary data.</text>
</comment>
<dbReference type="Pfam" id="PF06417">
    <property type="entry name" value="EMC4"/>
    <property type="match status" value="1"/>
</dbReference>
<dbReference type="RefSeq" id="XP_022515903.1">
    <property type="nucleotide sequence ID" value="XM_022651785.1"/>
</dbReference>
<reference evidence="10 11" key="1">
    <citation type="submission" date="2016-03" db="EMBL/GenBank/DDBJ databases">
        <title>Draft genome sequence of the Fonsecaea monophora CBS 269.37.</title>
        <authorList>
            <person name="Bombassaro A."/>
            <person name="Vinicius W.A."/>
            <person name="De Hoog S."/>
            <person name="Sun J."/>
            <person name="Souza E.M."/>
            <person name="Raittz R.T."/>
            <person name="Costa F."/>
            <person name="Leao A.C."/>
            <person name="Tadra-Sfeir M.Z."/>
            <person name="Baura V."/>
            <person name="Balsanelli E."/>
            <person name="Pedrosa F.O."/>
            <person name="Moreno L.F."/>
            <person name="Steffens M.B."/>
            <person name="Xi L."/>
            <person name="Bocca A.L."/>
            <person name="Felipe M.S."/>
            <person name="Teixeira M."/>
            <person name="Telles Filho F.Q."/>
            <person name="Azevedo C.M."/>
            <person name="Gomes R."/>
            <person name="Vicente V.A."/>
        </authorList>
    </citation>
    <scope>NUCLEOTIDE SEQUENCE [LARGE SCALE GENOMIC DNA]</scope>
    <source>
        <strain evidence="10 11">CBS 269.37</strain>
    </source>
</reference>
<name>A0A177FJK2_9EURO</name>
<dbReference type="OrthoDB" id="369569at2759"/>
<protein>
    <recommendedName>
        <fullName evidence="3">ER membrane protein complex subunit 4</fullName>
    </recommendedName>
</protein>